<dbReference type="InterPro" id="IPR029058">
    <property type="entry name" value="AB_hydrolase_fold"/>
</dbReference>
<comment type="similarity">
    <text evidence="1">Belongs to the 'GDXG' lipolytic enzyme family.</text>
</comment>
<comment type="caution">
    <text evidence="6">The sequence shown here is derived from an EMBL/GenBank/DDBJ whole genome shotgun (WGS) entry which is preliminary data.</text>
</comment>
<reference evidence="6" key="1">
    <citation type="submission" date="2013-08" db="EMBL/GenBank/DDBJ databases">
        <title>Gene expansion shapes genome architecture in the human pathogen Lichtheimia corymbifera: an evolutionary genomics analysis in the ancient terrestrial Mucorales (Mucoromycotina).</title>
        <authorList>
            <person name="Schwartze V.U."/>
            <person name="Winter S."/>
            <person name="Shelest E."/>
            <person name="Marcet-Houben M."/>
            <person name="Horn F."/>
            <person name="Wehner S."/>
            <person name="Hoffmann K."/>
            <person name="Riege K."/>
            <person name="Sammeth M."/>
            <person name="Nowrousian M."/>
            <person name="Valiante V."/>
            <person name="Linde J."/>
            <person name="Jacobsen I.D."/>
            <person name="Marz M."/>
            <person name="Brakhage A.A."/>
            <person name="Gabaldon T."/>
            <person name="Bocker S."/>
            <person name="Voigt K."/>
        </authorList>
    </citation>
    <scope>NUCLEOTIDE SEQUENCE [LARGE SCALE GENOMIC DNA]</scope>
    <source>
        <strain evidence="6">FSU 9682</strain>
    </source>
</reference>
<keyword evidence="7" id="KW-1185">Reference proteome</keyword>
<dbReference type="PANTHER" id="PTHR48081:SF8">
    <property type="entry name" value="ALPHA_BETA HYDROLASE FOLD-3 DOMAIN-CONTAINING PROTEIN-RELATED"/>
    <property type="match status" value="1"/>
</dbReference>
<accession>A0A068RY89</accession>
<dbReference type="VEuPathDB" id="FungiDB:LCOR_06284.1"/>
<name>A0A068RY89_9FUNG</name>
<evidence type="ECO:0000256" key="2">
    <source>
        <dbReference type="ARBA" id="ARBA00022801"/>
    </source>
</evidence>
<feature type="region of interest" description="Disordered" evidence="4">
    <location>
        <begin position="373"/>
        <end position="426"/>
    </location>
</feature>
<dbReference type="OrthoDB" id="408631at2759"/>
<dbReference type="PANTHER" id="PTHR48081">
    <property type="entry name" value="AB HYDROLASE SUPERFAMILY PROTEIN C4A8.06C"/>
    <property type="match status" value="1"/>
</dbReference>
<dbReference type="STRING" id="1263082.A0A068RY89"/>
<dbReference type="PROSITE" id="PS01174">
    <property type="entry name" value="LIPASE_GDXG_SER"/>
    <property type="match status" value="1"/>
</dbReference>
<feature type="domain" description="Alpha/beta hydrolase fold-3" evidence="5">
    <location>
        <begin position="86"/>
        <end position="303"/>
    </location>
</feature>
<dbReference type="Proteomes" id="UP000027586">
    <property type="component" value="Unassembled WGS sequence"/>
</dbReference>
<dbReference type="InterPro" id="IPR013094">
    <property type="entry name" value="AB_hydrolase_3"/>
</dbReference>
<dbReference type="SUPFAM" id="SSF53474">
    <property type="entry name" value="alpha/beta-Hydrolases"/>
    <property type="match status" value="1"/>
</dbReference>
<evidence type="ECO:0000313" key="6">
    <source>
        <dbReference type="EMBL" id="CDH55103.1"/>
    </source>
</evidence>
<keyword evidence="2" id="KW-0378">Hydrolase</keyword>
<evidence type="ECO:0000256" key="1">
    <source>
        <dbReference type="ARBA" id="ARBA00010515"/>
    </source>
</evidence>
<evidence type="ECO:0000259" key="5">
    <source>
        <dbReference type="Pfam" id="PF07859"/>
    </source>
</evidence>
<sequence>MDNIRTLIKKSPAPVVIQTLRTTLTLPPAVASGLINDLTKPNSEQKKWIKNINNSFWKGSLIAQDIKYQSDADAIRRLRSADVVIFEIHGGGFRTGHATMYMPIFIKWLNVLKEKHGLDAMIMSVEYGLAPAHKYPEPVLECVKAYKHLTEDLRVPAWKVIFSGDSAGGALCLETLIRTYAPDLAENFDAQRTNYNVDLPAGMVLVSPLVTPETTSASWQSNDKYDMVGQQLAKLVFKEYLDYPNVDPDQLPILRIAQIQSGFSRFAPKNALVFVGEKEVMRDDIMNLIEVAERDGHVKVRTCKENYAHDWYLIREIVKQKDKPMLDMYDEVFADFAAYAVAEAATDKEKRRKSKMISMHVEPTKDLQAEINDAASKSATASDKDEAETPTTPIPGDNSKPDEAPSTNTNIPTPVPATAEANTITI</sequence>
<dbReference type="EMBL" id="CBTN010000027">
    <property type="protein sequence ID" value="CDH55103.1"/>
    <property type="molecule type" value="Genomic_DNA"/>
</dbReference>
<dbReference type="InterPro" id="IPR033140">
    <property type="entry name" value="Lipase_GDXG_put_SER_AS"/>
</dbReference>
<protein>
    <recommendedName>
        <fullName evidence="5">Alpha/beta hydrolase fold-3 domain-containing protein</fullName>
    </recommendedName>
</protein>
<dbReference type="Gene3D" id="3.40.50.1820">
    <property type="entry name" value="alpha/beta hydrolase"/>
    <property type="match status" value="1"/>
</dbReference>
<proteinExistence type="inferred from homology"/>
<evidence type="ECO:0000313" key="7">
    <source>
        <dbReference type="Proteomes" id="UP000027586"/>
    </source>
</evidence>
<evidence type="ECO:0000256" key="3">
    <source>
        <dbReference type="PROSITE-ProRule" id="PRU10038"/>
    </source>
</evidence>
<feature type="active site" evidence="3">
    <location>
        <position position="166"/>
    </location>
</feature>
<dbReference type="Pfam" id="PF07859">
    <property type="entry name" value="Abhydrolase_3"/>
    <property type="match status" value="1"/>
</dbReference>
<dbReference type="GO" id="GO:0016787">
    <property type="term" value="F:hydrolase activity"/>
    <property type="evidence" value="ECO:0007669"/>
    <property type="project" value="UniProtKB-KW"/>
</dbReference>
<dbReference type="AlphaFoldDB" id="A0A068RY89"/>
<evidence type="ECO:0000256" key="4">
    <source>
        <dbReference type="SAM" id="MobiDB-lite"/>
    </source>
</evidence>
<organism evidence="6 7">
    <name type="scientific">Lichtheimia corymbifera JMRC:FSU:9682</name>
    <dbReference type="NCBI Taxonomy" id="1263082"/>
    <lineage>
        <taxon>Eukaryota</taxon>
        <taxon>Fungi</taxon>
        <taxon>Fungi incertae sedis</taxon>
        <taxon>Mucoromycota</taxon>
        <taxon>Mucoromycotina</taxon>
        <taxon>Mucoromycetes</taxon>
        <taxon>Mucorales</taxon>
        <taxon>Lichtheimiaceae</taxon>
        <taxon>Lichtheimia</taxon>
    </lineage>
</organism>
<gene>
    <name evidence="6" type="ORF">LCOR_06284.1</name>
</gene>
<dbReference type="InterPro" id="IPR050300">
    <property type="entry name" value="GDXG_lipolytic_enzyme"/>
</dbReference>